<keyword evidence="2" id="KW-1133">Transmembrane helix</keyword>
<dbReference type="EMBL" id="HBHX01052539">
    <property type="protein sequence ID" value="CAE0132062.1"/>
    <property type="molecule type" value="Transcribed_RNA"/>
</dbReference>
<accession>A0A7S3BDH7</accession>
<feature type="transmembrane region" description="Helical" evidence="2">
    <location>
        <begin position="234"/>
        <end position="256"/>
    </location>
</feature>
<evidence type="ECO:0000256" key="2">
    <source>
        <dbReference type="SAM" id="Phobius"/>
    </source>
</evidence>
<gene>
    <name evidence="3" type="ORF">HERI1096_LOCUS29005</name>
</gene>
<proteinExistence type="predicted"/>
<feature type="compositionally biased region" description="Gly residues" evidence="1">
    <location>
        <begin position="371"/>
        <end position="390"/>
    </location>
</feature>
<feature type="transmembrane region" description="Helical" evidence="2">
    <location>
        <begin position="119"/>
        <end position="139"/>
    </location>
</feature>
<feature type="compositionally biased region" description="Acidic residues" evidence="1">
    <location>
        <begin position="617"/>
        <end position="629"/>
    </location>
</feature>
<organism evidence="3">
    <name type="scientific">Haptolina ericina</name>
    <dbReference type="NCBI Taxonomy" id="156174"/>
    <lineage>
        <taxon>Eukaryota</taxon>
        <taxon>Haptista</taxon>
        <taxon>Haptophyta</taxon>
        <taxon>Prymnesiophyceae</taxon>
        <taxon>Prymnesiales</taxon>
        <taxon>Prymnesiaceae</taxon>
        <taxon>Haptolina</taxon>
    </lineage>
</organism>
<reference evidence="3" key="1">
    <citation type="submission" date="2021-01" db="EMBL/GenBank/DDBJ databases">
        <authorList>
            <person name="Corre E."/>
            <person name="Pelletier E."/>
            <person name="Niang G."/>
            <person name="Scheremetjew M."/>
            <person name="Finn R."/>
            <person name="Kale V."/>
            <person name="Holt S."/>
            <person name="Cochrane G."/>
            <person name="Meng A."/>
            <person name="Brown T."/>
            <person name="Cohen L."/>
        </authorList>
    </citation>
    <scope>NUCLEOTIDE SEQUENCE</scope>
    <source>
        <strain evidence="3">CCMP281</strain>
    </source>
</reference>
<feature type="region of interest" description="Disordered" evidence="1">
    <location>
        <begin position="369"/>
        <end position="390"/>
    </location>
</feature>
<feature type="transmembrane region" description="Helical" evidence="2">
    <location>
        <begin position="159"/>
        <end position="181"/>
    </location>
</feature>
<dbReference type="AlphaFoldDB" id="A0A7S3BDH7"/>
<protein>
    <submittedName>
        <fullName evidence="3">Uncharacterized protein</fullName>
    </submittedName>
</protein>
<feature type="transmembrane region" description="Helical" evidence="2">
    <location>
        <begin position="262"/>
        <end position="282"/>
    </location>
</feature>
<feature type="compositionally biased region" description="Low complexity" evidence="1">
    <location>
        <begin position="602"/>
        <end position="616"/>
    </location>
</feature>
<feature type="region of interest" description="Disordered" evidence="1">
    <location>
        <begin position="597"/>
        <end position="630"/>
    </location>
</feature>
<evidence type="ECO:0000256" key="1">
    <source>
        <dbReference type="SAM" id="MobiDB-lite"/>
    </source>
</evidence>
<keyword evidence="2" id="KW-0472">Membrane</keyword>
<name>A0A7S3BDH7_9EUKA</name>
<evidence type="ECO:0000313" key="3">
    <source>
        <dbReference type="EMBL" id="CAE0132062.1"/>
    </source>
</evidence>
<sequence length="651" mass="71195">MWMIGFKFLWMYMETMLLKILTEKLIALPFECALQTAQFVMTLGAPGFIPFIQAFMLETGIMIVKRIALDPLKFRVVRLAKMRVKAAQALKDGEVVPMNTPEMEAIGIMTDMLQLMYRYSVDALGAVISPVTISIMYLFKREFEITDLYGMRPTDLIFFMLFSYIMIPALWIVDIYVFNLLELIYNWKLFEYISFCGERFKNRARRWVGLDTAVNEELPPDLRSMDQMCFSVQFYLLGALHATGLVTAVLGYMLVLHKKHNMFGDIMVMPIFLMVSILMRLMKSITFRIADRYQIWVVEGDEEVEYEYDEGPGARRNEQLPPGMAAIDASIAECVEDAYAAGHSDETLQKLLHEAMYIPPGASIQAASLGDIGGSRSGGGGNGPISGGLSEGQIQQFVEMQAAGLIPFGVPSVPMQEMQVPIPLPGAAPMPMGAPLGLASSLPAGFGGLLASASTGGSLPVQQPMPQPAPFPAPAPFMGASPGQFSQILRSAPLPPGVPPPPVAGGGATDTGGEGDFNTFMTAFRDEIKATRDQQGRVAKYVPSRTCATAEAEKQSIQAKADAIYGQGPAEMRAAEGELDDFTEWPDELLLLGIDVDDAEDGTTTSTTTTTTTTTESEVEDETDDDDAWPLELLVDRNDRGGSHGNDRVLI</sequence>
<keyword evidence="2" id="KW-0812">Transmembrane</keyword>